<name>A0A9N9Y570_9HYPO</name>
<accession>A0A9N9Y570</accession>
<dbReference type="Proteomes" id="UP000754883">
    <property type="component" value="Unassembled WGS sequence"/>
</dbReference>
<sequence>MFCDTNSSKVSSNEFSPVLLVSTVAVVLDVDRILPKPNDGGALSIIVSIPKITLVEEHPAGTVDQLIDYKTRSVNIKGSPNSVDVSIVTLSPCGPHWTSAEAARRSYNAYDWDIDKGDNNGPDRS</sequence>
<organism evidence="1 2">
    <name type="scientific">Clonostachys byssicola</name>
    <dbReference type="NCBI Taxonomy" id="160290"/>
    <lineage>
        <taxon>Eukaryota</taxon>
        <taxon>Fungi</taxon>
        <taxon>Dikarya</taxon>
        <taxon>Ascomycota</taxon>
        <taxon>Pezizomycotina</taxon>
        <taxon>Sordariomycetes</taxon>
        <taxon>Hypocreomycetidae</taxon>
        <taxon>Hypocreales</taxon>
        <taxon>Bionectriaceae</taxon>
        <taxon>Clonostachys</taxon>
    </lineage>
</organism>
<gene>
    <name evidence="1" type="ORF">CBYS24578_00007138</name>
</gene>
<proteinExistence type="predicted"/>
<evidence type="ECO:0000313" key="2">
    <source>
        <dbReference type="Proteomes" id="UP000754883"/>
    </source>
</evidence>
<dbReference type="EMBL" id="CABFNO020001476">
    <property type="protein sequence ID" value="CAG9990909.1"/>
    <property type="molecule type" value="Genomic_DNA"/>
</dbReference>
<comment type="caution">
    <text evidence="1">The sequence shown here is derived from an EMBL/GenBank/DDBJ whole genome shotgun (WGS) entry which is preliminary data.</text>
</comment>
<protein>
    <submittedName>
        <fullName evidence="1">Uncharacterized protein</fullName>
    </submittedName>
</protein>
<evidence type="ECO:0000313" key="1">
    <source>
        <dbReference type="EMBL" id="CAG9990909.1"/>
    </source>
</evidence>
<dbReference type="AlphaFoldDB" id="A0A9N9Y570"/>
<keyword evidence="2" id="KW-1185">Reference proteome</keyword>
<reference evidence="1" key="1">
    <citation type="submission" date="2021-10" db="EMBL/GenBank/DDBJ databases">
        <authorList>
            <person name="Piombo E."/>
        </authorList>
    </citation>
    <scope>NUCLEOTIDE SEQUENCE</scope>
</reference>